<dbReference type="AlphaFoldDB" id="A0A9P5X9K9"/>
<protein>
    <submittedName>
        <fullName evidence="1">Uncharacterized protein</fullName>
    </submittedName>
</protein>
<evidence type="ECO:0000313" key="2">
    <source>
        <dbReference type="Proteomes" id="UP000807342"/>
    </source>
</evidence>
<keyword evidence="2" id="KW-1185">Reference proteome</keyword>
<dbReference type="EMBL" id="MU151221">
    <property type="protein sequence ID" value="KAF9446968.1"/>
    <property type="molecule type" value="Genomic_DNA"/>
</dbReference>
<name>A0A9P5X9K9_9AGAR</name>
<organism evidence="1 2">
    <name type="scientific">Macrolepiota fuliginosa MF-IS2</name>
    <dbReference type="NCBI Taxonomy" id="1400762"/>
    <lineage>
        <taxon>Eukaryota</taxon>
        <taxon>Fungi</taxon>
        <taxon>Dikarya</taxon>
        <taxon>Basidiomycota</taxon>
        <taxon>Agaricomycotina</taxon>
        <taxon>Agaricomycetes</taxon>
        <taxon>Agaricomycetidae</taxon>
        <taxon>Agaricales</taxon>
        <taxon>Agaricineae</taxon>
        <taxon>Agaricaceae</taxon>
        <taxon>Macrolepiota</taxon>
    </lineage>
</organism>
<accession>A0A9P5X9K9</accession>
<sequence length="211" mass="24004">MNHTPEQLMIGKRLRDLSASWIRSLRDTLQMFATLPPTHPNYPLPSDFPFSTTSLKEKIHWIEAVGSDAIPYRFNVRLEYYIDTSHDWSPAIWVVRSSAMSVLGRVEVDYRILADRESPLTISSDFVLEMMVQSLLREQPLRLSSRVTPNSNPVVYPGLVGNIEMFELRTLSGMLIMEVARRIVAIRRCSVCDHFLPPVGPSACIAHLLPL</sequence>
<evidence type="ECO:0000313" key="1">
    <source>
        <dbReference type="EMBL" id="KAF9446968.1"/>
    </source>
</evidence>
<gene>
    <name evidence="1" type="ORF">P691DRAFT_151912</name>
</gene>
<dbReference type="OrthoDB" id="2935655at2759"/>
<reference evidence="1" key="1">
    <citation type="submission" date="2020-11" db="EMBL/GenBank/DDBJ databases">
        <authorList>
            <consortium name="DOE Joint Genome Institute"/>
            <person name="Ahrendt S."/>
            <person name="Riley R."/>
            <person name="Andreopoulos W."/>
            <person name="Labutti K."/>
            <person name="Pangilinan J."/>
            <person name="Ruiz-Duenas F.J."/>
            <person name="Barrasa J.M."/>
            <person name="Sanchez-Garcia M."/>
            <person name="Camarero S."/>
            <person name="Miyauchi S."/>
            <person name="Serrano A."/>
            <person name="Linde D."/>
            <person name="Babiker R."/>
            <person name="Drula E."/>
            <person name="Ayuso-Fernandez I."/>
            <person name="Pacheco R."/>
            <person name="Padilla G."/>
            <person name="Ferreira P."/>
            <person name="Barriuso J."/>
            <person name="Kellner H."/>
            <person name="Castanera R."/>
            <person name="Alfaro M."/>
            <person name="Ramirez L."/>
            <person name="Pisabarro A.G."/>
            <person name="Kuo A."/>
            <person name="Tritt A."/>
            <person name="Lipzen A."/>
            <person name="He G."/>
            <person name="Yan M."/>
            <person name="Ng V."/>
            <person name="Cullen D."/>
            <person name="Martin F."/>
            <person name="Rosso M.-N."/>
            <person name="Henrissat B."/>
            <person name="Hibbett D."/>
            <person name="Martinez A.T."/>
            <person name="Grigoriev I.V."/>
        </authorList>
    </citation>
    <scope>NUCLEOTIDE SEQUENCE</scope>
    <source>
        <strain evidence="1">MF-IS2</strain>
    </source>
</reference>
<proteinExistence type="predicted"/>
<comment type="caution">
    <text evidence="1">The sequence shown here is derived from an EMBL/GenBank/DDBJ whole genome shotgun (WGS) entry which is preliminary data.</text>
</comment>
<dbReference type="Proteomes" id="UP000807342">
    <property type="component" value="Unassembled WGS sequence"/>
</dbReference>